<feature type="compositionally biased region" description="Polar residues" evidence="1">
    <location>
        <begin position="584"/>
        <end position="597"/>
    </location>
</feature>
<dbReference type="PANTHER" id="PTHR16057:SF1">
    <property type="entry name" value="PROTEIN LINES HOMOLOG 1"/>
    <property type="match status" value="1"/>
</dbReference>
<evidence type="ECO:0000259" key="3">
    <source>
        <dbReference type="Pfam" id="PF14695"/>
    </source>
</evidence>
<dbReference type="PANTHER" id="PTHR16057">
    <property type="entry name" value="WINS1, 2 PROTEIN"/>
    <property type="match status" value="1"/>
</dbReference>
<sequence length="785" mass="86684">MKDSFEVLDRLYKKVLVGATLENDTQDYVCYLHPAFPDHDGSGAASSEPAVPLSVQGKGQPSLSPVHPATGPWKSSARDLALLRLTVIQVMVSRALSAETEFRAKEKYRAVLKALLKSSDPDSQLVCTFQDSDKLLSHMTAKCLAWLLYFQLREQRGRKRDRELETSIREKHPSAASCTPPTGDVRATKITLSNSWIAFCQKSLSEYSESDKVVYCLWTLTAVIKEIFKDTCSQKPDLLKRLLAPLDPPLEAFYDSFFSQHPESTPGARDTASSLLGLLELLELLVASRAHGDLHLTCQGIVFSRPSRVLSAIAWPAQALVRRKLVLFLKRCLLWNAGEDLCRGASAAPAPPHRHADGDTAALADAVLHAVDAGLLGTLSVHGKPACFAGGEVQPGCERPPGPDHVILRATSLLIMKSLEIKFQKCASAEEMKVALQKYMTELLAFLQPHLQPPVQAHNPCEWLSRVFIEQDDDMLEAARASMGIYLKLTREREAAQNEARERETWSRHTHDHGCNPHCIFLFLLKNVGFDSTVLLDFLISSETCFLEYFVRYLKLLPRDWDAFLTVCKHFDVADCTDSTNTCGRTSSLGQDTGGSRTESRPRAALGRHRGARACVSRASEAPPDPSHRVAVSRESHATPHTGSRSPLQAAQSLVDYDTSDDSEAESPDVCSANTKQTPAHREATEKTRDAAGTRRGERERSSELPSGPVVPKEAHPPLSVGRDQAPRDAAYEVGTFYQTAKCFRALQGAVARLQRKNLFPYNPTALLRLLKQVEAICTKTTDPF</sequence>
<name>A0A7J7SFY0_PIPKU</name>
<feature type="compositionally biased region" description="Acidic residues" evidence="1">
    <location>
        <begin position="658"/>
        <end position="667"/>
    </location>
</feature>
<feature type="compositionally biased region" description="Basic and acidic residues" evidence="1">
    <location>
        <begin position="680"/>
        <end position="703"/>
    </location>
</feature>
<feature type="compositionally biased region" description="Basic and acidic residues" evidence="1">
    <location>
        <begin position="626"/>
        <end position="638"/>
    </location>
</feature>
<dbReference type="InterPro" id="IPR029415">
    <property type="entry name" value="Lines_C"/>
</dbReference>
<evidence type="ECO:0000313" key="4">
    <source>
        <dbReference type="EMBL" id="KAF6287135.1"/>
    </source>
</evidence>
<evidence type="ECO:0000259" key="2">
    <source>
        <dbReference type="Pfam" id="PF14694"/>
    </source>
</evidence>
<gene>
    <name evidence="4" type="ORF">mPipKuh1_007593</name>
</gene>
<dbReference type="EMBL" id="JACAGB010000042">
    <property type="protein sequence ID" value="KAF6287135.1"/>
    <property type="molecule type" value="Genomic_DNA"/>
</dbReference>
<feature type="region of interest" description="Disordered" evidence="1">
    <location>
        <begin position="584"/>
        <end position="725"/>
    </location>
</feature>
<dbReference type="Pfam" id="PF14694">
    <property type="entry name" value="LINES_N"/>
    <property type="match status" value="1"/>
</dbReference>
<evidence type="ECO:0000313" key="5">
    <source>
        <dbReference type="Proteomes" id="UP000558488"/>
    </source>
</evidence>
<dbReference type="InterPro" id="IPR024875">
    <property type="entry name" value="Protein_Lines"/>
</dbReference>
<proteinExistence type="predicted"/>
<accession>A0A7J7SFY0</accession>
<feature type="region of interest" description="Disordered" evidence="1">
    <location>
        <begin position="41"/>
        <end position="71"/>
    </location>
</feature>
<feature type="compositionally biased region" description="Polar residues" evidence="1">
    <location>
        <begin position="639"/>
        <end position="652"/>
    </location>
</feature>
<dbReference type="Proteomes" id="UP000558488">
    <property type="component" value="Unassembled WGS sequence"/>
</dbReference>
<feature type="domain" description="Protein Lines N-terminal" evidence="2">
    <location>
        <begin position="219"/>
        <end position="568"/>
    </location>
</feature>
<organism evidence="4 5">
    <name type="scientific">Pipistrellus kuhlii</name>
    <name type="common">Kuhl's pipistrelle</name>
    <dbReference type="NCBI Taxonomy" id="59472"/>
    <lineage>
        <taxon>Eukaryota</taxon>
        <taxon>Metazoa</taxon>
        <taxon>Chordata</taxon>
        <taxon>Craniata</taxon>
        <taxon>Vertebrata</taxon>
        <taxon>Euteleostomi</taxon>
        <taxon>Mammalia</taxon>
        <taxon>Eutheria</taxon>
        <taxon>Laurasiatheria</taxon>
        <taxon>Chiroptera</taxon>
        <taxon>Yangochiroptera</taxon>
        <taxon>Vespertilionidae</taxon>
        <taxon>Pipistrellus</taxon>
    </lineage>
</organism>
<evidence type="ECO:0000256" key="1">
    <source>
        <dbReference type="SAM" id="MobiDB-lite"/>
    </source>
</evidence>
<dbReference type="Pfam" id="PF14695">
    <property type="entry name" value="LINES_C"/>
    <property type="match status" value="1"/>
</dbReference>
<reference evidence="4 5" key="1">
    <citation type="journal article" date="2020" name="Nature">
        <title>Six reference-quality genomes reveal evolution of bat adaptations.</title>
        <authorList>
            <person name="Jebb D."/>
            <person name="Huang Z."/>
            <person name="Pippel M."/>
            <person name="Hughes G.M."/>
            <person name="Lavrichenko K."/>
            <person name="Devanna P."/>
            <person name="Winkler S."/>
            <person name="Jermiin L.S."/>
            <person name="Skirmuntt E.C."/>
            <person name="Katzourakis A."/>
            <person name="Burkitt-Gray L."/>
            <person name="Ray D.A."/>
            <person name="Sullivan K.A.M."/>
            <person name="Roscito J.G."/>
            <person name="Kirilenko B.M."/>
            <person name="Davalos L.M."/>
            <person name="Corthals A.P."/>
            <person name="Power M.L."/>
            <person name="Jones G."/>
            <person name="Ransome R.D."/>
            <person name="Dechmann D.K.N."/>
            <person name="Locatelli A.G."/>
            <person name="Puechmaille S.J."/>
            <person name="Fedrigo O."/>
            <person name="Jarvis E.D."/>
            <person name="Hiller M."/>
            <person name="Vernes S.C."/>
            <person name="Myers E.W."/>
            <person name="Teeling E.C."/>
        </authorList>
    </citation>
    <scope>NUCLEOTIDE SEQUENCE [LARGE SCALE GENOMIC DNA]</scope>
    <source>
        <strain evidence="4">MPipKuh1</strain>
        <tissue evidence="4">Flight muscle</tissue>
    </source>
</reference>
<keyword evidence="5" id="KW-1185">Reference proteome</keyword>
<comment type="caution">
    <text evidence="4">The sequence shown here is derived from an EMBL/GenBank/DDBJ whole genome shotgun (WGS) entry which is preliminary data.</text>
</comment>
<protein>
    <submittedName>
        <fullName evidence="4">Lines-like protein 1</fullName>
    </submittedName>
</protein>
<feature type="region of interest" description="Disordered" evidence="1">
    <location>
        <begin position="161"/>
        <end position="181"/>
    </location>
</feature>
<dbReference type="InterPro" id="IPR032794">
    <property type="entry name" value="LINES_N"/>
</dbReference>
<dbReference type="AlphaFoldDB" id="A0A7J7SFY0"/>
<feature type="compositionally biased region" description="Basic and acidic residues" evidence="1">
    <location>
        <begin position="161"/>
        <end position="173"/>
    </location>
</feature>
<feature type="domain" description="Protein Lines C-terminal" evidence="3">
    <location>
        <begin position="740"/>
        <end position="776"/>
    </location>
</feature>